<accession>A0ABT3R350</accession>
<dbReference type="EMBL" id="JAPEVI010000003">
    <property type="protein sequence ID" value="MCX2723630.1"/>
    <property type="molecule type" value="Genomic_DNA"/>
</dbReference>
<dbReference type="PANTHER" id="PTHR43436">
    <property type="entry name" value="ARAC-FAMILY TRANSCRIPTIONAL REGULATOR"/>
    <property type="match status" value="1"/>
</dbReference>
<comment type="caution">
    <text evidence="4">The sequence shown here is derived from an EMBL/GenBank/DDBJ whole genome shotgun (WGS) entry which is preliminary data.</text>
</comment>
<dbReference type="InterPro" id="IPR018060">
    <property type="entry name" value="HTH_AraC"/>
</dbReference>
<dbReference type="Gene3D" id="1.10.10.60">
    <property type="entry name" value="Homeodomain-like"/>
    <property type="match status" value="2"/>
</dbReference>
<organism evidence="4 5">
    <name type="scientific">Roseibium salinum</name>
    <dbReference type="NCBI Taxonomy" id="1604349"/>
    <lineage>
        <taxon>Bacteria</taxon>
        <taxon>Pseudomonadati</taxon>
        <taxon>Pseudomonadota</taxon>
        <taxon>Alphaproteobacteria</taxon>
        <taxon>Hyphomicrobiales</taxon>
        <taxon>Stappiaceae</taxon>
        <taxon>Roseibium</taxon>
    </lineage>
</organism>
<evidence type="ECO:0000256" key="2">
    <source>
        <dbReference type="ARBA" id="ARBA00023163"/>
    </source>
</evidence>
<dbReference type="RefSeq" id="WP_265963401.1">
    <property type="nucleotide sequence ID" value="NZ_JAPEVI010000003.1"/>
</dbReference>
<evidence type="ECO:0000259" key="3">
    <source>
        <dbReference type="PROSITE" id="PS01124"/>
    </source>
</evidence>
<dbReference type="InterPro" id="IPR009057">
    <property type="entry name" value="Homeodomain-like_sf"/>
</dbReference>
<name>A0ABT3R350_9HYPH</name>
<keyword evidence="1" id="KW-0805">Transcription regulation</keyword>
<keyword evidence="5" id="KW-1185">Reference proteome</keyword>
<dbReference type="Pfam" id="PF12833">
    <property type="entry name" value="HTH_18"/>
    <property type="match status" value="1"/>
</dbReference>
<gene>
    <name evidence="4" type="ORF">ON753_14835</name>
</gene>
<dbReference type="SMART" id="SM00342">
    <property type="entry name" value="HTH_ARAC"/>
    <property type="match status" value="1"/>
</dbReference>
<dbReference type="SUPFAM" id="SSF46689">
    <property type="entry name" value="Homeodomain-like"/>
    <property type="match status" value="2"/>
</dbReference>
<evidence type="ECO:0000313" key="5">
    <source>
        <dbReference type="Proteomes" id="UP001300261"/>
    </source>
</evidence>
<proteinExistence type="predicted"/>
<keyword evidence="2" id="KW-0804">Transcription</keyword>
<protein>
    <submittedName>
        <fullName evidence="4">AraC family transcriptional regulator</fullName>
    </submittedName>
</protein>
<dbReference type="PROSITE" id="PS01124">
    <property type="entry name" value="HTH_ARAC_FAMILY_2"/>
    <property type="match status" value="1"/>
</dbReference>
<evidence type="ECO:0000256" key="1">
    <source>
        <dbReference type="ARBA" id="ARBA00023015"/>
    </source>
</evidence>
<sequence>MARAVSRLAQSEGVTPTPLANAWLLKLRESVPYHRGRNRGLSVAVAISGRKIVTYRKNRVVNDSGNIITMHGDTDYDATVEASRSEPYIALKLQLPPDLLAETLIRFVETGTQAGKTETDATFFCEPLSEALADPLLRLVESFGDPADCHVLAPLCLQEICYRILRSNAFSVLKSAIAEEDTRLVRAMRFIEAHAHRNDLSIDQIASQIAMSPSRFAHRFSALLGMSPMQYRKQIRLEKARQYLLSAQISVALAAEAAGYASTSHFNRDFNSAFGLPPRRYAETVRKLGTVRS</sequence>
<dbReference type="Proteomes" id="UP001300261">
    <property type="component" value="Unassembled WGS sequence"/>
</dbReference>
<dbReference type="PANTHER" id="PTHR43436:SF1">
    <property type="entry name" value="TRANSCRIPTIONAL REGULATORY PROTEIN"/>
    <property type="match status" value="1"/>
</dbReference>
<dbReference type="InterPro" id="IPR009594">
    <property type="entry name" value="Tscrpt_reg_HTH_AraC_N"/>
</dbReference>
<evidence type="ECO:0000313" key="4">
    <source>
        <dbReference type="EMBL" id="MCX2723630.1"/>
    </source>
</evidence>
<dbReference type="Pfam" id="PF06719">
    <property type="entry name" value="AraC_N"/>
    <property type="match status" value="1"/>
</dbReference>
<reference evidence="4 5" key="1">
    <citation type="journal article" date="2016" name="Int. J. Syst. Evol. Microbiol.">
        <title>Labrenzia salina sp. nov., isolated from the rhizosphere of the halophyte Arthrocnemum macrostachyum.</title>
        <authorList>
            <person name="Camacho M."/>
            <person name="Redondo-Gomez S."/>
            <person name="Rodriguez-Llorente I."/>
            <person name="Rohde M."/>
            <person name="Sproer C."/>
            <person name="Schumann P."/>
            <person name="Klenk H.P."/>
            <person name="Montero-Calasanz M.D.C."/>
        </authorList>
    </citation>
    <scope>NUCLEOTIDE SEQUENCE [LARGE SCALE GENOMIC DNA]</scope>
    <source>
        <strain evidence="4 5">DSM 29163</strain>
    </source>
</reference>
<feature type="domain" description="HTH araC/xylS-type" evidence="3">
    <location>
        <begin position="185"/>
        <end position="284"/>
    </location>
</feature>